<name>A0AAV7U102_PLEWA</name>
<accession>A0AAV7U102</accession>
<keyword evidence="3" id="KW-1185">Reference proteome</keyword>
<comment type="caution">
    <text evidence="2">The sequence shown here is derived from an EMBL/GenBank/DDBJ whole genome shotgun (WGS) entry which is preliminary data.</text>
</comment>
<dbReference type="EMBL" id="JANPWB010000006">
    <property type="protein sequence ID" value="KAJ1182160.1"/>
    <property type="molecule type" value="Genomic_DNA"/>
</dbReference>
<feature type="region of interest" description="Disordered" evidence="1">
    <location>
        <begin position="103"/>
        <end position="125"/>
    </location>
</feature>
<protein>
    <submittedName>
        <fullName evidence="2">Uncharacterized protein</fullName>
    </submittedName>
</protein>
<dbReference type="AlphaFoldDB" id="A0AAV7U102"/>
<evidence type="ECO:0000313" key="3">
    <source>
        <dbReference type="Proteomes" id="UP001066276"/>
    </source>
</evidence>
<evidence type="ECO:0000313" key="2">
    <source>
        <dbReference type="EMBL" id="KAJ1182160.1"/>
    </source>
</evidence>
<reference evidence="2" key="1">
    <citation type="journal article" date="2022" name="bioRxiv">
        <title>Sequencing and chromosome-scale assembly of the giantPleurodeles waltlgenome.</title>
        <authorList>
            <person name="Brown T."/>
            <person name="Elewa A."/>
            <person name="Iarovenko S."/>
            <person name="Subramanian E."/>
            <person name="Araus A.J."/>
            <person name="Petzold A."/>
            <person name="Susuki M."/>
            <person name="Suzuki K.-i.T."/>
            <person name="Hayashi T."/>
            <person name="Toyoda A."/>
            <person name="Oliveira C."/>
            <person name="Osipova E."/>
            <person name="Leigh N.D."/>
            <person name="Simon A."/>
            <person name="Yun M.H."/>
        </authorList>
    </citation>
    <scope>NUCLEOTIDE SEQUENCE</scope>
    <source>
        <strain evidence="2">20211129_DDA</strain>
        <tissue evidence="2">Liver</tissue>
    </source>
</reference>
<evidence type="ECO:0000256" key="1">
    <source>
        <dbReference type="SAM" id="MobiDB-lite"/>
    </source>
</evidence>
<organism evidence="2 3">
    <name type="scientific">Pleurodeles waltl</name>
    <name type="common">Iberian ribbed newt</name>
    <dbReference type="NCBI Taxonomy" id="8319"/>
    <lineage>
        <taxon>Eukaryota</taxon>
        <taxon>Metazoa</taxon>
        <taxon>Chordata</taxon>
        <taxon>Craniata</taxon>
        <taxon>Vertebrata</taxon>
        <taxon>Euteleostomi</taxon>
        <taxon>Amphibia</taxon>
        <taxon>Batrachia</taxon>
        <taxon>Caudata</taxon>
        <taxon>Salamandroidea</taxon>
        <taxon>Salamandridae</taxon>
        <taxon>Pleurodelinae</taxon>
        <taxon>Pleurodeles</taxon>
    </lineage>
</organism>
<proteinExistence type="predicted"/>
<sequence length="125" mass="14101">MQARQLLQAARMQGPLRSGALEIRLSADFSKETAELRKAFLSLRTRLHHLDVKFGLFEPARMWITKNGESQNFYNPEDLRAFLDGLHDQSQSMETTIQTPLDIQDLPAGAGHPVPASESEGRFNH</sequence>
<dbReference type="Proteomes" id="UP001066276">
    <property type="component" value="Chromosome 3_2"/>
</dbReference>
<gene>
    <name evidence="2" type="ORF">NDU88_007354</name>
</gene>
<dbReference type="Gene3D" id="3.30.250.20">
    <property type="entry name" value="L1 transposable element, C-terminal domain"/>
    <property type="match status" value="1"/>
</dbReference>
<dbReference type="InterPro" id="IPR042566">
    <property type="entry name" value="L1_C"/>
</dbReference>